<name>A0ABP7P813_9ACTN</name>
<organism evidence="3 4">
    <name type="scientific">Gordonia caeni</name>
    <dbReference type="NCBI Taxonomy" id="1007097"/>
    <lineage>
        <taxon>Bacteria</taxon>
        <taxon>Bacillati</taxon>
        <taxon>Actinomycetota</taxon>
        <taxon>Actinomycetes</taxon>
        <taxon>Mycobacteriales</taxon>
        <taxon>Gordoniaceae</taxon>
        <taxon>Gordonia</taxon>
    </lineage>
</organism>
<keyword evidence="2" id="KW-1133">Transmembrane helix</keyword>
<comment type="caution">
    <text evidence="3">The sequence shown here is derived from an EMBL/GenBank/DDBJ whole genome shotgun (WGS) entry which is preliminary data.</text>
</comment>
<keyword evidence="2" id="KW-0472">Membrane</keyword>
<gene>
    <name evidence="3" type="ORF">GCM10022231_21740</name>
</gene>
<evidence type="ECO:0000256" key="2">
    <source>
        <dbReference type="SAM" id="Phobius"/>
    </source>
</evidence>
<accession>A0ABP7P813</accession>
<evidence type="ECO:0000256" key="1">
    <source>
        <dbReference type="SAM" id="MobiDB-lite"/>
    </source>
</evidence>
<evidence type="ECO:0008006" key="5">
    <source>
        <dbReference type="Google" id="ProtNLM"/>
    </source>
</evidence>
<feature type="compositionally biased region" description="Low complexity" evidence="1">
    <location>
        <begin position="19"/>
        <end position="34"/>
    </location>
</feature>
<evidence type="ECO:0000313" key="4">
    <source>
        <dbReference type="Proteomes" id="UP001418444"/>
    </source>
</evidence>
<protein>
    <recommendedName>
        <fullName evidence="5">Serine/threonine protein kinase</fullName>
    </recommendedName>
</protein>
<evidence type="ECO:0000313" key="3">
    <source>
        <dbReference type="EMBL" id="GAA3961298.1"/>
    </source>
</evidence>
<dbReference type="RefSeq" id="WP_344783578.1">
    <property type="nucleotide sequence ID" value="NZ_BAAAZW010000006.1"/>
</dbReference>
<feature type="compositionally biased region" description="Pro residues" evidence="1">
    <location>
        <begin position="109"/>
        <end position="123"/>
    </location>
</feature>
<feature type="region of interest" description="Disordered" evidence="1">
    <location>
        <begin position="90"/>
        <end position="140"/>
    </location>
</feature>
<feature type="compositionally biased region" description="Low complexity" evidence="1">
    <location>
        <begin position="90"/>
        <end position="108"/>
    </location>
</feature>
<dbReference type="EMBL" id="BAAAZW010000006">
    <property type="protein sequence ID" value="GAA3961298.1"/>
    <property type="molecule type" value="Genomic_DNA"/>
</dbReference>
<keyword evidence="2" id="KW-0812">Transmembrane</keyword>
<keyword evidence="4" id="KW-1185">Reference proteome</keyword>
<sequence>MTQPYGPDGHYEPTQIGTPSSPGYYYGAQPGYQQQPPPPPPSRGPQILAAAAAVVALIAVVAVVFLFVRSDDDSAPEPAAAGVSVVTEYPQAPQPGENEQAAPEEQQQPAPPPTPAAPAPAPGPVSVAGADRQGFASGPRCNAAEDPAVFIGRTERSRVVVCQVGAQTGRYYYKGYANGNSIEVGYPTRSGSTFTATNKAVSYVVSPSSLTITENGAVLTREPMLQSWVD</sequence>
<feature type="region of interest" description="Disordered" evidence="1">
    <location>
        <begin position="1"/>
        <end position="44"/>
    </location>
</feature>
<feature type="transmembrane region" description="Helical" evidence="2">
    <location>
        <begin position="47"/>
        <end position="68"/>
    </location>
</feature>
<proteinExistence type="predicted"/>
<reference evidence="4" key="1">
    <citation type="journal article" date="2019" name="Int. J. Syst. Evol. Microbiol.">
        <title>The Global Catalogue of Microorganisms (GCM) 10K type strain sequencing project: providing services to taxonomists for standard genome sequencing and annotation.</title>
        <authorList>
            <consortium name="The Broad Institute Genomics Platform"/>
            <consortium name="The Broad Institute Genome Sequencing Center for Infectious Disease"/>
            <person name="Wu L."/>
            <person name="Ma J."/>
        </authorList>
    </citation>
    <scope>NUCLEOTIDE SEQUENCE [LARGE SCALE GENOMIC DNA]</scope>
    <source>
        <strain evidence="4">JCM 16923</strain>
    </source>
</reference>
<dbReference type="Proteomes" id="UP001418444">
    <property type="component" value="Unassembled WGS sequence"/>
</dbReference>